<dbReference type="EMBL" id="UINC01097972">
    <property type="protein sequence ID" value="SVC56119.1"/>
    <property type="molecule type" value="Genomic_DNA"/>
</dbReference>
<dbReference type="Pfam" id="PF18962">
    <property type="entry name" value="Por_Secre_tail"/>
    <property type="match status" value="1"/>
</dbReference>
<dbReference type="NCBIfam" id="TIGR04183">
    <property type="entry name" value="Por_Secre_tail"/>
    <property type="match status" value="1"/>
</dbReference>
<organism evidence="2">
    <name type="scientific">marine metagenome</name>
    <dbReference type="NCBI Taxonomy" id="408172"/>
    <lineage>
        <taxon>unclassified sequences</taxon>
        <taxon>metagenomes</taxon>
        <taxon>ecological metagenomes</taxon>
    </lineage>
</organism>
<name>A0A382N4L5_9ZZZZ</name>
<dbReference type="Gene3D" id="2.60.40.4070">
    <property type="match status" value="1"/>
</dbReference>
<proteinExistence type="predicted"/>
<accession>A0A382N4L5</accession>
<sequence>QFSLSDPYPNPFNSRTKIHFFLKKINDVSIRFYSLKGEELDNLDFQSLERGEHFVEWNAGNNPSGIYLLKLETMHQTEIKKLTFLR</sequence>
<reference evidence="2" key="1">
    <citation type="submission" date="2018-05" db="EMBL/GenBank/DDBJ databases">
        <authorList>
            <person name="Lanie J.A."/>
            <person name="Ng W.-L."/>
            <person name="Kazmierczak K.M."/>
            <person name="Andrzejewski T.M."/>
            <person name="Davidsen T.M."/>
            <person name="Wayne K.J."/>
            <person name="Tettelin H."/>
            <person name="Glass J.I."/>
            <person name="Rusch D."/>
            <person name="Podicherti R."/>
            <person name="Tsui H.-C.T."/>
            <person name="Winkler M.E."/>
        </authorList>
    </citation>
    <scope>NUCLEOTIDE SEQUENCE</scope>
</reference>
<feature type="non-terminal residue" evidence="2">
    <location>
        <position position="1"/>
    </location>
</feature>
<evidence type="ECO:0000259" key="1">
    <source>
        <dbReference type="Pfam" id="PF18962"/>
    </source>
</evidence>
<dbReference type="AlphaFoldDB" id="A0A382N4L5"/>
<feature type="domain" description="Secretion system C-terminal sorting" evidence="1">
    <location>
        <begin position="8"/>
        <end position="82"/>
    </location>
</feature>
<evidence type="ECO:0000313" key="2">
    <source>
        <dbReference type="EMBL" id="SVC56119.1"/>
    </source>
</evidence>
<dbReference type="InterPro" id="IPR026444">
    <property type="entry name" value="Secre_tail"/>
</dbReference>
<gene>
    <name evidence="2" type="ORF">METZ01_LOCUS308973</name>
</gene>
<protein>
    <recommendedName>
        <fullName evidence="1">Secretion system C-terminal sorting domain-containing protein</fullName>
    </recommendedName>
</protein>